<dbReference type="AlphaFoldDB" id="A0AAW1LKY2"/>
<feature type="region of interest" description="Disordered" evidence="1">
    <location>
        <begin position="69"/>
        <end position="96"/>
    </location>
</feature>
<dbReference type="Proteomes" id="UP001458880">
    <property type="component" value="Unassembled WGS sequence"/>
</dbReference>
<accession>A0AAW1LKY2</accession>
<gene>
    <name evidence="2" type="ORF">QE152_g11378</name>
</gene>
<evidence type="ECO:0000256" key="1">
    <source>
        <dbReference type="SAM" id="MobiDB-lite"/>
    </source>
</evidence>
<protein>
    <submittedName>
        <fullName evidence="2">Uncharacterized protein</fullName>
    </submittedName>
</protein>
<comment type="caution">
    <text evidence="2">The sequence shown here is derived from an EMBL/GenBank/DDBJ whole genome shotgun (WGS) entry which is preliminary data.</text>
</comment>
<organism evidence="2 3">
    <name type="scientific">Popillia japonica</name>
    <name type="common">Japanese beetle</name>
    <dbReference type="NCBI Taxonomy" id="7064"/>
    <lineage>
        <taxon>Eukaryota</taxon>
        <taxon>Metazoa</taxon>
        <taxon>Ecdysozoa</taxon>
        <taxon>Arthropoda</taxon>
        <taxon>Hexapoda</taxon>
        <taxon>Insecta</taxon>
        <taxon>Pterygota</taxon>
        <taxon>Neoptera</taxon>
        <taxon>Endopterygota</taxon>
        <taxon>Coleoptera</taxon>
        <taxon>Polyphaga</taxon>
        <taxon>Scarabaeiformia</taxon>
        <taxon>Scarabaeidae</taxon>
        <taxon>Rutelinae</taxon>
        <taxon>Popillia</taxon>
    </lineage>
</organism>
<evidence type="ECO:0000313" key="2">
    <source>
        <dbReference type="EMBL" id="KAK9736648.1"/>
    </source>
</evidence>
<proteinExistence type="predicted"/>
<evidence type="ECO:0000313" key="3">
    <source>
        <dbReference type="Proteomes" id="UP001458880"/>
    </source>
</evidence>
<sequence length="96" mass="11207">MQDLHDTGAYEIERVVFGKIIGLSFFWVSSVYHHEQDYRVHRKSMRVDSQDAHEDDHHKVVLKIVQGYDDEGDGGFPRCSRRRSSQSRLKDCSGLR</sequence>
<dbReference type="EMBL" id="JASPKY010000110">
    <property type="protein sequence ID" value="KAK9736648.1"/>
    <property type="molecule type" value="Genomic_DNA"/>
</dbReference>
<reference evidence="2 3" key="1">
    <citation type="journal article" date="2024" name="BMC Genomics">
        <title>De novo assembly and annotation of Popillia japonica's genome with initial clues to its potential as an invasive pest.</title>
        <authorList>
            <person name="Cucini C."/>
            <person name="Boschi S."/>
            <person name="Funari R."/>
            <person name="Cardaioli E."/>
            <person name="Iannotti N."/>
            <person name="Marturano G."/>
            <person name="Paoli F."/>
            <person name="Bruttini M."/>
            <person name="Carapelli A."/>
            <person name="Frati F."/>
            <person name="Nardi F."/>
        </authorList>
    </citation>
    <scope>NUCLEOTIDE SEQUENCE [LARGE SCALE GENOMIC DNA]</scope>
    <source>
        <strain evidence="2">DMR45628</strain>
    </source>
</reference>
<keyword evidence="3" id="KW-1185">Reference proteome</keyword>
<name>A0AAW1LKY2_POPJA</name>